<name>A0ABW8CRC9_STRBI</name>
<organism evidence="3 4">
    <name type="scientific">Streptomyces bikiniensis</name>
    <dbReference type="NCBI Taxonomy" id="1896"/>
    <lineage>
        <taxon>Bacteria</taxon>
        <taxon>Bacillati</taxon>
        <taxon>Actinomycetota</taxon>
        <taxon>Actinomycetes</taxon>
        <taxon>Kitasatosporales</taxon>
        <taxon>Streptomycetaceae</taxon>
        <taxon>Streptomyces</taxon>
    </lineage>
</organism>
<accession>A0ABW8CRC9</accession>
<dbReference type="InterPro" id="IPR036366">
    <property type="entry name" value="PGBDSf"/>
</dbReference>
<dbReference type="InterPro" id="IPR002477">
    <property type="entry name" value="Peptidoglycan-bd-like"/>
</dbReference>
<reference evidence="3 4" key="1">
    <citation type="submission" date="2024-10" db="EMBL/GenBank/DDBJ databases">
        <title>The Natural Products Discovery Center: Release of the First 8490 Sequenced Strains for Exploring Actinobacteria Biosynthetic Diversity.</title>
        <authorList>
            <person name="Kalkreuter E."/>
            <person name="Kautsar S.A."/>
            <person name="Yang D."/>
            <person name="Bader C.D."/>
            <person name="Teijaro C.N."/>
            <person name="Fluegel L."/>
            <person name="Davis C.M."/>
            <person name="Simpson J.R."/>
            <person name="Lauterbach L."/>
            <person name="Steele A.D."/>
            <person name="Gui C."/>
            <person name="Meng S."/>
            <person name="Li G."/>
            <person name="Viehrig K."/>
            <person name="Ye F."/>
            <person name="Su P."/>
            <person name="Kiefer A.F."/>
            <person name="Nichols A."/>
            <person name="Cepeda A.J."/>
            <person name="Yan W."/>
            <person name="Fan B."/>
            <person name="Jiang Y."/>
            <person name="Adhikari A."/>
            <person name="Zheng C.-J."/>
            <person name="Schuster L."/>
            <person name="Cowan T.M."/>
            <person name="Smanski M.J."/>
            <person name="Chevrette M.G."/>
            <person name="De Carvalho L.P.S."/>
            <person name="Shen B."/>
        </authorList>
    </citation>
    <scope>NUCLEOTIDE SEQUENCE [LARGE SCALE GENOMIC DNA]</scope>
    <source>
        <strain evidence="3 4">NPDC053346</strain>
    </source>
</reference>
<feature type="domain" description="Peptidoglycan binding-like" evidence="2">
    <location>
        <begin position="111"/>
        <end position="144"/>
    </location>
</feature>
<sequence length="147" mass="15651">MRTMTKTFVGVATVIAFAGGGLATAGTGFAATERTARPVASAESVTVLAVENLGLNSTQAKKLQRDLKANWGYTGAIDGQLGTESWKAMQRFLRAHWGYNDTIDGIVGPNTVKALQRWLKANWGYTGAIDGHAGEGTRAALKRYCNS</sequence>
<evidence type="ECO:0000313" key="3">
    <source>
        <dbReference type="EMBL" id="MFI9120123.1"/>
    </source>
</evidence>
<keyword evidence="4" id="KW-1185">Reference proteome</keyword>
<dbReference type="SUPFAM" id="SSF47090">
    <property type="entry name" value="PGBD-like"/>
    <property type="match status" value="2"/>
</dbReference>
<evidence type="ECO:0000313" key="4">
    <source>
        <dbReference type="Proteomes" id="UP001614391"/>
    </source>
</evidence>
<dbReference type="EMBL" id="JBITYT010000004">
    <property type="protein sequence ID" value="MFI9120123.1"/>
    <property type="molecule type" value="Genomic_DNA"/>
</dbReference>
<dbReference type="Pfam" id="PF01471">
    <property type="entry name" value="PG_binding_1"/>
    <property type="match status" value="1"/>
</dbReference>
<proteinExistence type="predicted"/>
<feature type="signal peptide" evidence="1">
    <location>
        <begin position="1"/>
        <end position="30"/>
    </location>
</feature>
<dbReference type="InterPro" id="IPR036365">
    <property type="entry name" value="PGBD-like_sf"/>
</dbReference>
<protein>
    <submittedName>
        <fullName evidence="3">Peptidoglycan-binding protein</fullName>
    </submittedName>
</protein>
<feature type="chain" id="PRO_5046716834" evidence="1">
    <location>
        <begin position="31"/>
        <end position="147"/>
    </location>
</feature>
<keyword evidence="1" id="KW-0732">Signal</keyword>
<comment type="caution">
    <text evidence="3">The sequence shown here is derived from an EMBL/GenBank/DDBJ whole genome shotgun (WGS) entry which is preliminary data.</text>
</comment>
<evidence type="ECO:0000256" key="1">
    <source>
        <dbReference type="SAM" id="SignalP"/>
    </source>
</evidence>
<dbReference type="Gene3D" id="1.10.101.10">
    <property type="entry name" value="PGBD-like superfamily/PGBD"/>
    <property type="match status" value="2"/>
</dbReference>
<gene>
    <name evidence="3" type="ORF">ACIGW0_12125</name>
</gene>
<dbReference type="Proteomes" id="UP001614391">
    <property type="component" value="Unassembled WGS sequence"/>
</dbReference>
<evidence type="ECO:0000259" key="2">
    <source>
        <dbReference type="Pfam" id="PF01471"/>
    </source>
</evidence>
<dbReference type="RefSeq" id="WP_399613764.1">
    <property type="nucleotide sequence ID" value="NZ_JBITYT010000004.1"/>
</dbReference>